<gene>
    <name evidence="3" type="ORF">OHN36_14150</name>
</gene>
<keyword evidence="4" id="KW-1185">Reference proteome</keyword>
<evidence type="ECO:0000256" key="1">
    <source>
        <dbReference type="SAM" id="MobiDB-lite"/>
    </source>
</evidence>
<protein>
    <submittedName>
        <fullName evidence="3">Uncharacterized protein</fullName>
    </submittedName>
</protein>
<sequence length="281" mass="27345">MGSLRNPVGPLPSSIYWRRRAVLLAVLGVLALLVVWFVALGGGGGKKSEGGGDGKNPAPSITPGPSSSGPAISRHPGGRDESGGGEDGGSGGSGGSDGSGDGAGDSDGTGTGAGAGGGGSAGGTEGGGAGSGGVGGVSGEQVPAGSTLPNCTTSAVTLNLSSVHNTYAPEQTPTLRLTARNTSAGDCKIDLGPKHAVLTITQTGEDEDFWASDDCAEGSGSVLFRVPAQGSATYTVKWDREPSAAHCATPKAGKASAGTYLVEAKAEGFTKARTSFVLAKD</sequence>
<keyword evidence="2" id="KW-0472">Membrane</keyword>
<name>A0ABZ1V2M1_9ACTN</name>
<evidence type="ECO:0000313" key="3">
    <source>
        <dbReference type="EMBL" id="WUR38245.1"/>
    </source>
</evidence>
<keyword evidence="2" id="KW-0812">Transmembrane</keyword>
<accession>A0ABZ1V2M1</accession>
<dbReference type="EMBL" id="CP108330">
    <property type="protein sequence ID" value="WUR38245.1"/>
    <property type="molecule type" value="Genomic_DNA"/>
</dbReference>
<proteinExistence type="predicted"/>
<feature type="region of interest" description="Disordered" evidence="1">
    <location>
        <begin position="44"/>
        <end position="148"/>
    </location>
</feature>
<evidence type="ECO:0000313" key="4">
    <source>
        <dbReference type="Proteomes" id="UP001432161"/>
    </source>
</evidence>
<keyword evidence="2" id="KW-1133">Transmembrane helix</keyword>
<evidence type="ECO:0000256" key="2">
    <source>
        <dbReference type="SAM" id="Phobius"/>
    </source>
</evidence>
<feature type="compositionally biased region" description="Gly residues" evidence="1">
    <location>
        <begin position="85"/>
        <end position="138"/>
    </location>
</feature>
<feature type="transmembrane region" description="Helical" evidence="2">
    <location>
        <begin position="21"/>
        <end position="39"/>
    </location>
</feature>
<reference evidence="3" key="1">
    <citation type="submission" date="2022-10" db="EMBL/GenBank/DDBJ databases">
        <title>The complete genomes of actinobacterial strains from the NBC collection.</title>
        <authorList>
            <person name="Joergensen T.S."/>
            <person name="Alvarez Arevalo M."/>
            <person name="Sterndorff E.B."/>
            <person name="Faurdal D."/>
            <person name="Vuksanovic O."/>
            <person name="Mourched A.-S."/>
            <person name="Charusanti P."/>
            <person name="Shaw S."/>
            <person name="Blin K."/>
            <person name="Weber T."/>
        </authorList>
    </citation>
    <scope>NUCLEOTIDE SEQUENCE</scope>
    <source>
        <strain evidence="3">NBC_00489</strain>
    </source>
</reference>
<organism evidence="3 4">
    <name type="scientific">Streptomyces griseoaurantiacus</name>
    <dbReference type="NCBI Taxonomy" id="68213"/>
    <lineage>
        <taxon>Bacteria</taxon>
        <taxon>Bacillati</taxon>
        <taxon>Actinomycetota</taxon>
        <taxon>Actinomycetes</taxon>
        <taxon>Kitasatosporales</taxon>
        <taxon>Streptomycetaceae</taxon>
        <taxon>Streptomyces</taxon>
        <taxon>Streptomyces aurantiacus group</taxon>
    </lineage>
</organism>
<dbReference type="Proteomes" id="UP001432161">
    <property type="component" value="Chromosome"/>
</dbReference>
<feature type="compositionally biased region" description="Low complexity" evidence="1">
    <location>
        <begin position="57"/>
        <end position="73"/>
    </location>
</feature>